<name>A0A1I0FU65_9BACI</name>
<keyword evidence="1" id="KW-0812">Transmembrane</keyword>
<keyword evidence="1" id="KW-1133">Transmembrane helix</keyword>
<dbReference type="NCBIfam" id="TIGR02867">
    <property type="entry name" value="spore_II_P"/>
    <property type="match status" value="1"/>
</dbReference>
<protein>
    <submittedName>
        <fullName evidence="2">Stage II sporulation protein P</fullName>
    </submittedName>
</protein>
<evidence type="ECO:0000256" key="1">
    <source>
        <dbReference type="SAM" id="Phobius"/>
    </source>
</evidence>
<dbReference type="RefSeq" id="WP_090871554.1">
    <property type="nucleotide sequence ID" value="NZ_FOHE01000017.1"/>
</dbReference>
<dbReference type="SUPFAM" id="SSF53187">
    <property type="entry name" value="Zn-dependent exopeptidases"/>
    <property type="match status" value="1"/>
</dbReference>
<dbReference type="InterPro" id="IPR010897">
    <property type="entry name" value="Spore_II_P"/>
</dbReference>
<dbReference type="Proteomes" id="UP000198618">
    <property type="component" value="Unassembled WGS sequence"/>
</dbReference>
<dbReference type="OrthoDB" id="1633470at2"/>
<proteinExistence type="predicted"/>
<accession>A0A1I0FU65</accession>
<keyword evidence="1" id="KW-0472">Membrane</keyword>
<dbReference type="AlphaFoldDB" id="A0A1I0FU65"/>
<keyword evidence="3" id="KW-1185">Reference proteome</keyword>
<sequence length="386" mass="43811">MLSRYKRIYQKSTLHTFLKKSGIYVLSIVILFVSIGILTTLSPAFRFSSDTITKWTSEVEGSTFLYLFGMENRVFKESYPEDYHMPNISSTLLQIATSIKPRDPRSLLGNELPGFSIFDNKILIAGEGSNYTNMPVESSPPLEDVLEDRHAIVDEDEREQEEKEPTEVTEEDVVFIYNTHNYESFLPHLPEVTDPDLAHHNEVNITKVSERFSQSLANHGIGAITDKTDIMKKLDESGQEYWQSYESSRQVVQDAFANHKNIQYTFDIHRDALGHSETTKEINGESYARIYFVVGKDNASNETNFQLANQLHDLMEEKYPGLSRGVLPQGGAGNNGIYNQDLHENALLLEIGGVENNLDELNRSADALAEVFSEFYWQQAEEVSAD</sequence>
<dbReference type="EMBL" id="FOHE01000017">
    <property type="protein sequence ID" value="SET61775.1"/>
    <property type="molecule type" value="Genomic_DNA"/>
</dbReference>
<evidence type="ECO:0000313" key="3">
    <source>
        <dbReference type="Proteomes" id="UP000198618"/>
    </source>
</evidence>
<organism evidence="2 3">
    <name type="scientific">Oceanobacillus limi</name>
    <dbReference type="NCBI Taxonomy" id="930131"/>
    <lineage>
        <taxon>Bacteria</taxon>
        <taxon>Bacillati</taxon>
        <taxon>Bacillota</taxon>
        <taxon>Bacilli</taxon>
        <taxon>Bacillales</taxon>
        <taxon>Bacillaceae</taxon>
        <taxon>Oceanobacillus</taxon>
    </lineage>
</organism>
<dbReference type="STRING" id="930131.SAMN05216389_11748"/>
<dbReference type="Pfam" id="PF07454">
    <property type="entry name" value="SpoIIP"/>
    <property type="match status" value="1"/>
</dbReference>
<gene>
    <name evidence="2" type="ORF">SAMN05216389_11748</name>
</gene>
<reference evidence="2 3" key="1">
    <citation type="submission" date="2016-10" db="EMBL/GenBank/DDBJ databases">
        <authorList>
            <person name="de Groot N.N."/>
        </authorList>
    </citation>
    <scope>NUCLEOTIDE SEQUENCE [LARGE SCALE GENOMIC DNA]</scope>
    <source>
        <strain evidence="2 3">IBRC-M 10780</strain>
    </source>
</reference>
<evidence type="ECO:0000313" key="2">
    <source>
        <dbReference type="EMBL" id="SET61775.1"/>
    </source>
</evidence>
<feature type="transmembrane region" description="Helical" evidence="1">
    <location>
        <begin position="21"/>
        <end position="41"/>
    </location>
</feature>